<evidence type="ECO:0000259" key="1">
    <source>
        <dbReference type="Pfam" id="PF01551"/>
    </source>
</evidence>
<name>N1WJ53_9LEPT</name>
<organism evidence="2 3">
    <name type="scientific">Leptospira vanthielii serovar Holland str. Waz Holland = ATCC 700522</name>
    <dbReference type="NCBI Taxonomy" id="1218591"/>
    <lineage>
        <taxon>Bacteria</taxon>
        <taxon>Pseudomonadati</taxon>
        <taxon>Spirochaetota</taxon>
        <taxon>Spirochaetia</taxon>
        <taxon>Leptospirales</taxon>
        <taxon>Leptospiraceae</taxon>
        <taxon>Leptospira</taxon>
    </lineage>
</organism>
<dbReference type="PANTHER" id="PTHR21666">
    <property type="entry name" value="PEPTIDASE-RELATED"/>
    <property type="match status" value="1"/>
</dbReference>
<feature type="domain" description="M23ase beta-sheet core" evidence="1">
    <location>
        <begin position="119"/>
        <end position="228"/>
    </location>
</feature>
<dbReference type="AlphaFoldDB" id="N1WJ53"/>
<reference evidence="2 3" key="1">
    <citation type="submission" date="2013-03" db="EMBL/GenBank/DDBJ databases">
        <authorList>
            <person name="Harkins D.M."/>
            <person name="Durkin A.S."/>
            <person name="Brinkac L.M."/>
            <person name="Haft D.H."/>
            <person name="Selengut J.D."/>
            <person name="Sanka R."/>
            <person name="DePew J."/>
            <person name="Purushe J."/>
            <person name="Galloway R.L."/>
            <person name="Vinetz J.M."/>
            <person name="Sutton G.G."/>
            <person name="Nierman W.C."/>
            <person name="Fouts D.E."/>
        </authorList>
    </citation>
    <scope>NUCLEOTIDE SEQUENCE [LARGE SCALE GENOMIC DNA]</scope>
    <source>
        <strain evidence="2 3">Waz Holland</strain>
    </source>
</reference>
<proteinExistence type="predicted"/>
<sequence length="257" mass="27711">MIVKIGELGINGQKVDISKPGIRNALINLLDSSQPQRMRAAASDYLVRVGKINLGDEFSTVRIDKTVELPTSFKNLLPGQGYTRTHDFGDYTVNMPGDPNATVTSELGYRTDPVSHEKRFHSGFDTSSKLGTPMATPADGSVLRITGLDKDNKPITQSTPFDPSNPYGLRVEVKIGNSDYGYAISHNSAVLVSVGDPVKAGQAISLSGNSGKSAGFSGEHVHAEILKRDPVTNEWKILIPTKEDLIELEKLGVAHAK</sequence>
<dbReference type="GO" id="GO:0004222">
    <property type="term" value="F:metalloendopeptidase activity"/>
    <property type="evidence" value="ECO:0007669"/>
    <property type="project" value="TreeGrafter"/>
</dbReference>
<dbReference type="SUPFAM" id="SSF51261">
    <property type="entry name" value="Duplicated hybrid motif"/>
    <property type="match status" value="1"/>
</dbReference>
<gene>
    <name evidence="2" type="ORF">LEP1GSC199_0104</name>
</gene>
<protein>
    <submittedName>
        <fullName evidence="2">Peptidase, M23 family</fullName>
    </submittedName>
</protein>
<dbReference type="CDD" id="cd12797">
    <property type="entry name" value="M23_peptidase"/>
    <property type="match status" value="1"/>
</dbReference>
<accession>N1WJ53</accession>
<evidence type="ECO:0000313" key="2">
    <source>
        <dbReference type="EMBL" id="EMY71911.1"/>
    </source>
</evidence>
<dbReference type="STRING" id="1218591.LEP1GSC199_0104"/>
<evidence type="ECO:0000313" key="3">
    <source>
        <dbReference type="Proteomes" id="UP000012227"/>
    </source>
</evidence>
<dbReference type="PANTHER" id="PTHR21666:SF270">
    <property type="entry name" value="MUREIN HYDROLASE ACTIVATOR ENVC"/>
    <property type="match status" value="1"/>
</dbReference>
<dbReference type="EMBL" id="AOGY02000006">
    <property type="protein sequence ID" value="EMY71911.1"/>
    <property type="molecule type" value="Genomic_DNA"/>
</dbReference>
<dbReference type="Gene3D" id="2.70.70.10">
    <property type="entry name" value="Glucose Permease (Domain IIA)"/>
    <property type="match status" value="1"/>
</dbReference>
<dbReference type="Proteomes" id="UP000012227">
    <property type="component" value="Unassembled WGS sequence"/>
</dbReference>
<dbReference type="Pfam" id="PF01551">
    <property type="entry name" value="Peptidase_M23"/>
    <property type="match status" value="1"/>
</dbReference>
<dbReference type="InterPro" id="IPR011055">
    <property type="entry name" value="Dup_hybrid_motif"/>
</dbReference>
<comment type="caution">
    <text evidence="2">The sequence shown here is derived from an EMBL/GenBank/DDBJ whole genome shotgun (WGS) entry which is preliminary data.</text>
</comment>
<dbReference type="InterPro" id="IPR016047">
    <property type="entry name" value="M23ase_b-sheet_dom"/>
</dbReference>
<dbReference type="InterPro" id="IPR050570">
    <property type="entry name" value="Cell_wall_metabolism_enzyme"/>
</dbReference>